<dbReference type="Proteomes" id="UP001499884">
    <property type="component" value="Unassembled WGS sequence"/>
</dbReference>
<name>A0ABP7DTY8_9ACTN</name>
<accession>A0ABP7DTY8</accession>
<comment type="caution">
    <text evidence="2">The sequence shown here is derived from an EMBL/GenBank/DDBJ whole genome shotgun (WGS) entry which is preliminary data.</text>
</comment>
<protein>
    <submittedName>
        <fullName evidence="2">Uncharacterized protein</fullName>
    </submittedName>
</protein>
<evidence type="ECO:0000313" key="3">
    <source>
        <dbReference type="Proteomes" id="UP001499884"/>
    </source>
</evidence>
<gene>
    <name evidence="2" type="ORF">GCM10023082_04800</name>
</gene>
<sequence>MTPIRSGPAEAACEPREAAAVTPRQRNLTATVAAGATVTPVAEVREPMA</sequence>
<evidence type="ECO:0000313" key="2">
    <source>
        <dbReference type="EMBL" id="GAA3709916.1"/>
    </source>
</evidence>
<organism evidence="2 3">
    <name type="scientific">Streptomyces tremellae</name>
    <dbReference type="NCBI Taxonomy" id="1124239"/>
    <lineage>
        <taxon>Bacteria</taxon>
        <taxon>Bacillati</taxon>
        <taxon>Actinomycetota</taxon>
        <taxon>Actinomycetes</taxon>
        <taxon>Kitasatosporales</taxon>
        <taxon>Streptomycetaceae</taxon>
        <taxon>Streptomyces</taxon>
    </lineage>
</organism>
<feature type="region of interest" description="Disordered" evidence="1">
    <location>
        <begin position="1"/>
        <end position="25"/>
    </location>
</feature>
<dbReference type="EMBL" id="BAABEP010000002">
    <property type="protein sequence ID" value="GAA3709916.1"/>
    <property type="molecule type" value="Genomic_DNA"/>
</dbReference>
<evidence type="ECO:0000256" key="1">
    <source>
        <dbReference type="SAM" id="MobiDB-lite"/>
    </source>
</evidence>
<proteinExistence type="predicted"/>
<reference evidence="3" key="1">
    <citation type="journal article" date="2019" name="Int. J. Syst. Evol. Microbiol.">
        <title>The Global Catalogue of Microorganisms (GCM) 10K type strain sequencing project: providing services to taxonomists for standard genome sequencing and annotation.</title>
        <authorList>
            <consortium name="The Broad Institute Genomics Platform"/>
            <consortium name="The Broad Institute Genome Sequencing Center for Infectious Disease"/>
            <person name="Wu L."/>
            <person name="Ma J."/>
        </authorList>
    </citation>
    <scope>NUCLEOTIDE SEQUENCE [LARGE SCALE GENOMIC DNA]</scope>
    <source>
        <strain evidence="3">JCM 30846</strain>
    </source>
</reference>
<keyword evidence="3" id="KW-1185">Reference proteome</keyword>